<dbReference type="SUPFAM" id="SSF52402">
    <property type="entry name" value="Adenine nucleotide alpha hydrolases-like"/>
    <property type="match status" value="1"/>
</dbReference>
<reference evidence="4 5" key="1">
    <citation type="submission" date="2023-02" db="EMBL/GenBank/DDBJ databases">
        <title>Genome sequence of Sphingobacterium sp. KACC 22765.</title>
        <authorList>
            <person name="Kim S."/>
            <person name="Heo J."/>
            <person name="Kwon S.-W."/>
        </authorList>
    </citation>
    <scope>NUCLEOTIDE SEQUENCE [LARGE SCALE GENOMIC DNA]</scope>
    <source>
        <strain evidence="4 5">KACC 22765</strain>
    </source>
</reference>
<dbReference type="PANTHER" id="PTHR43153:SF1">
    <property type="entry name" value="ELECTRON TRANSFER FLAVOPROTEIN SUBUNIT ALPHA, MITOCHONDRIAL"/>
    <property type="match status" value="1"/>
</dbReference>
<dbReference type="InterPro" id="IPR001308">
    <property type="entry name" value="ETF_a/FixB"/>
</dbReference>
<evidence type="ECO:0000313" key="5">
    <source>
        <dbReference type="Proteomes" id="UP001221558"/>
    </source>
</evidence>
<feature type="domain" description="Electron transfer flavoprotein alpha/beta-subunit N-terminal" evidence="3">
    <location>
        <begin position="3"/>
        <end position="188"/>
    </location>
</feature>
<name>A0ABY7WE08_9SPHI</name>
<dbReference type="Gene3D" id="3.40.50.1220">
    <property type="entry name" value="TPP-binding domain"/>
    <property type="match status" value="1"/>
</dbReference>
<evidence type="ECO:0000256" key="1">
    <source>
        <dbReference type="ARBA" id="ARBA00005817"/>
    </source>
</evidence>
<dbReference type="RefSeq" id="WP_274266607.1">
    <property type="nucleotide sequence ID" value="NZ_CP117880.1"/>
</dbReference>
<dbReference type="SMART" id="SM00893">
    <property type="entry name" value="ETF"/>
    <property type="match status" value="1"/>
</dbReference>
<gene>
    <name evidence="4" type="ORF">PQ465_16430</name>
</gene>
<evidence type="ECO:0000259" key="3">
    <source>
        <dbReference type="SMART" id="SM00893"/>
    </source>
</evidence>
<evidence type="ECO:0000313" key="4">
    <source>
        <dbReference type="EMBL" id="WDF67876.1"/>
    </source>
</evidence>
<dbReference type="SUPFAM" id="SSF52467">
    <property type="entry name" value="DHS-like NAD/FAD-binding domain"/>
    <property type="match status" value="1"/>
</dbReference>
<dbReference type="Gene3D" id="3.40.50.620">
    <property type="entry name" value="HUPs"/>
    <property type="match status" value="1"/>
</dbReference>
<dbReference type="Pfam" id="PF01012">
    <property type="entry name" value="ETF"/>
    <property type="match status" value="1"/>
</dbReference>
<dbReference type="Proteomes" id="UP001221558">
    <property type="component" value="Chromosome"/>
</dbReference>
<accession>A0ABY7WE08</accession>
<dbReference type="Pfam" id="PF00766">
    <property type="entry name" value="ETF_alpha"/>
    <property type="match status" value="1"/>
</dbReference>
<dbReference type="PIRSF" id="PIRSF000089">
    <property type="entry name" value="Electra_flavoP_a"/>
    <property type="match status" value="1"/>
</dbReference>
<dbReference type="InterPro" id="IPR014731">
    <property type="entry name" value="ETF_asu_C"/>
</dbReference>
<keyword evidence="2" id="KW-0813">Transport</keyword>
<dbReference type="InterPro" id="IPR029035">
    <property type="entry name" value="DHS-like_NAD/FAD-binding_dom"/>
</dbReference>
<evidence type="ECO:0000256" key="2">
    <source>
        <dbReference type="ARBA" id="ARBA00022982"/>
    </source>
</evidence>
<dbReference type="EMBL" id="CP117880">
    <property type="protein sequence ID" value="WDF67876.1"/>
    <property type="molecule type" value="Genomic_DNA"/>
</dbReference>
<protein>
    <submittedName>
        <fullName evidence="4">Electron transfer flavoprotein subunit alpha/FixB family protein</fullName>
    </submittedName>
</protein>
<organism evidence="4 5">
    <name type="scientific">Sphingobacterium oryzagri</name>
    <dbReference type="NCBI Taxonomy" id="3025669"/>
    <lineage>
        <taxon>Bacteria</taxon>
        <taxon>Pseudomonadati</taxon>
        <taxon>Bacteroidota</taxon>
        <taxon>Sphingobacteriia</taxon>
        <taxon>Sphingobacteriales</taxon>
        <taxon>Sphingobacteriaceae</taxon>
        <taxon>Sphingobacterium</taxon>
    </lineage>
</organism>
<proteinExistence type="inferred from homology"/>
<dbReference type="PANTHER" id="PTHR43153">
    <property type="entry name" value="ELECTRON TRANSFER FLAVOPROTEIN ALPHA"/>
    <property type="match status" value="1"/>
</dbReference>
<sequence length="324" mass="34137">MSILVYIENVEGALKKSTFESLSYAKAVADLTGETATALSIGRVSQDELNKVGQYGIEKVIEVDNNDLEKFVNQAYASVIADVAKSMGATTVILSNSFSGKGLAPRVAAKLGAALADGAIALPTISGVTWQIQKTVFSNKAIATEELHEQKKVIALTPNSFEAKEAAVAVTIEKYEPQLAPNDLSTVIKEIVRATDKVSLPEASIVVSAGRGLKGPENWAMIEELADVLGAATACSKPVSDAGWRPHAEHVGQTGLAVSPNLYIAIGISGAIQHLAGVSASKTIVVINKDPEAPFFKVADYGIVGDAFEIVPQLIEAFKAYKNN</sequence>
<dbReference type="InterPro" id="IPR014730">
    <property type="entry name" value="ETF_a/b_N"/>
</dbReference>
<keyword evidence="2" id="KW-0249">Electron transport</keyword>
<keyword evidence="5" id="KW-1185">Reference proteome</keyword>
<comment type="similarity">
    <text evidence="1">Belongs to the ETF alpha-subunit/FixB family.</text>
</comment>
<dbReference type="InterPro" id="IPR014729">
    <property type="entry name" value="Rossmann-like_a/b/a_fold"/>
</dbReference>